<dbReference type="AlphaFoldDB" id="A0A4R4GVH2"/>
<comment type="caution">
    <text evidence="1">The sequence shown here is derived from an EMBL/GenBank/DDBJ whole genome shotgun (WGS) entry which is preliminary data.</text>
</comment>
<protein>
    <submittedName>
        <fullName evidence="1">Uncharacterized protein</fullName>
    </submittedName>
</protein>
<reference evidence="1 2" key="1">
    <citation type="journal article" date="2019" name="Nat. Med.">
        <title>A library of human gut bacterial isolates paired with longitudinal multiomics data enables mechanistic microbiome research.</title>
        <authorList>
            <person name="Poyet M."/>
            <person name="Groussin M."/>
            <person name="Gibbons S.M."/>
            <person name="Avila-Pacheco J."/>
            <person name="Jiang X."/>
            <person name="Kearney S.M."/>
            <person name="Perrotta A.R."/>
            <person name="Berdy B."/>
            <person name="Zhao S."/>
            <person name="Lieberman T.D."/>
            <person name="Swanson P.K."/>
            <person name="Smith M."/>
            <person name="Roesemann S."/>
            <person name="Alexander J.E."/>
            <person name="Rich S.A."/>
            <person name="Livny J."/>
            <person name="Vlamakis H."/>
            <person name="Clish C."/>
            <person name="Bullock K."/>
            <person name="Deik A."/>
            <person name="Scott J."/>
            <person name="Pierce K.A."/>
            <person name="Xavier R.J."/>
            <person name="Alm E.J."/>
        </authorList>
    </citation>
    <scope>NUCLEOTIDE SEQUENCE [LARGE SCALE GENOMIC DNA]</scope>
    <source>
        <strain evidence="1 2">BIOML-A25</strain>
    </source>
</reference>
<dbReference type="Proteomes" id="UP000481700">
    <property type="component" value="Unassembled WGS sequence"/>
</dbReference>
<sequence length="73" mass="8632">MFFVLLIEYTNQRLCKQRKIRKSGISARYFRNNKVNKSYIGYNGMPIVGNTFCLRFPIYKERGSKTPDLPPPR</sequence>
<gene>
    <name evidence="1" type="ORF">F2Z07_04245</name>
</gene>
<evidence type="ECO:0000313" key="2">
    <source>
        <dbReference type="Proteomes" id="UP000481700"/>
    </source>
</evidence>
<accession>A0A4R4GVH2</accession>
<proteinExistence type="predicted"/>
<evidence type="ECO:0000313" key="1">
    <source>
        <dbReference type="EMBL" id="KAA5322883.1"/>
    </source>
</evidence>
<organism evidence="1 2">
    <name type="scientific">Phocaeicola dorei</name>
    <dbReference type="NCBI Taxonomy" id="357276"/>
    <lineage>
        <taxon>Bacteria</taxon>
        <taxon>Pseudomonadati</taxon>
        <taxon>Bacteroidota</taxon>
        <taxon>Bacteroidia</taxon>
        <taxon>Bacteroidales</taxon>
        <taxon>Bacteroidaceae</taxon>
        <taxon>Phocaeicola</taxon>
    </lineage>
</organism>
<dbReference type="EMBL" id="VVZV01000004">
    <property type="protein sequence ID" value="KAA5322883.1"/>
    <property type="molecule type" value="Genomic_DNA"/>
</dbReference>
<name>A0A4R4GVH2_9BACT</name>